<reference evidence="2" key="3">
    <citation type="submission" date="2010-08" db="EMBL/GenBank/DDBJ databases">
        <authorList>
            <person name="Durkin A.S."/>
            <person name="Nelson K.E."/>
            <person name="Morrison M."/>
            <person name="Forsberg C.W."/>
            <person name="Wilson D.B."/>
            <person name="Russell J.B."/>
            <person name="Cann I.K.O."/>
            <person name="Mackie R.I."/>
            <person name="White B.A."/>
        </authorList>
    </citation>
    <scope>NUCLEOTIDE SEQUENCE</scope>
    <source>
        <strain evidence="2">S85</strain>
    </source>
</reference>
<dbReference type="PANTHER" id="PTHR36510">
    <property type="entry name" value="GLUTAMATE--CYSTEINE LIGASE 2-RELATED"/>
    <property type="match status" value="1"/>
</dbReference>
<dbReference type="InterPro" id="IPR050141">
    <property type="entry name" value="GCL_type2/YbdK_subfam"/>
</dbReference>
<dbReference type="Pfam" id="PF04107">
    <property type="entry name" value="GCS2"/>
    <property type="match status" value="1"/>
</dbReference>
<dbReference type="InterPro" id="IPR014746">
    <property type="entry name" value="Gln_synth/guanido_kin_cat_dom"/>
</dbReference>
<accession>C9RNX1</accession>
<reference evidence="3" key="2">
    <citation type="submission" date="2010-08" db="EMBL/GenBank/DDBJ databases">
        <title>Complete sequence of Fibrobacter succinogenes subsp. succinogenes S85.</title>
        <authorList>
            <person name="Durkin A.S."/>
            <person name="Nelson K.E."/>
            <person name="Morrison M."/>
            <person name="Forsberg C.W."/>
            <person name="Wilson D.B."/>
            <person name="Russell J.B."/>
            <person name="Cann I.K.O."/>
            <person name="Mackie R.I."/>
            <person name="White B.A."/>
        </authorList>
    </citation>
    <scope>NUCLEOTIDE SEQUENCE [LARGE SCALE GENOMIC DNA]</scope>
    <source>
        <strain evidence="3">ATCC 19169 / S85</strain>
    </source>
</reference>
<dbReference type="OrthoDB" id="9804786at2"/>
<dbReference type="InterPro" id="IPR006336">
    <property type="entry name" value="GCS2"/>
</dbReference>
<gene>
    <name evidence="1" type="ordered locus">Fisuc_2857</name>
    <name evidence="2" type="ordered locus">FSU_0115</name>
</gene>
<evidence type="ECO:0000313" key="3">
    <source>
        <dbReference type="Proteomes" id="UP000000517"/>
    </source>
</evidence>
<organism evidence="2 3">
    <name type="scientific">Fibrobacter succinogenes (strain ATCC 19169 / S85)</name>
    <dbReference type="NCBI Taxonomy" id="59374"/>
    <lineage>
        <taxon>Bacteria</taxon>
        <taxon>Pseudomonadati</taxon>
        <taxon>Fibrobacterota</taxon>
        <taxon>Fibrobacteria</taxon>
        <taxon>Fibrobacterales</taxon>
        <taxon>Fibrobacteraceae</taxon>
        <taxon>Fibrobacter</taxon>
    </lineage>
</organism>
<dbReference type="AlphaFoldDB" id="C9RNX1"/>
<reference evidence="1 4" key="1">
    <citation type="submission" date="2009-10" db="EMBL/GenBank/DDBJ databases">
        <title>Complete sequence of Fibrobacter succinogenes subsp. succinogenes S85.</title>
        <authorList>
            <consortium name="US DOE Joint Genome Institute"/>
            <person name="Lucas S."/>
            <person name="Copeland A."/>
            <person name="Lapidus A."/>
            <person name="Glavina del Rio T."/>
            <person name="Tice H."/>
            <person name="Bruce D."/>
            <person name="Goodwin L."/>
            <person name="Pitluck S."/>
            <person name="Chertkov O."/>
            <person name="Detter J.C."/>
            <person name="Han C."/>
            <person name="Tapia R."/>
            <person name="Larimer F."/>
            <person name="Land M."/>
            <person name="Hauser L."/>
            <person name="Kyrpides N."/>
            <person name="Mikhailova N."/>
            <person name="Weimer P.J."/>
            <person name="Stevenson D.M."/>
            <person name="Boyum J."/>
            <person name="Brumm P.I."/>
            <person name="Mead D."/>
        </authorList>
    </citation>
    <scope>NUCLEOTIDE SEQUENCE [LARGE SCALE GENOMIC DNA]</scope>
    <source>
        <strain evidence="4">ATCC 19169 / S85</strain>
        <strain evidence="1">S85</strain>
    </source>
</reference>
<dbReference type="PANTHER" id="PTHR36510:SF1">
    <property type="entry name" value="GLUTAMATE--CYSTEINE LIGASE 2-RELATED"/>
    <property type="match status" value="1"/>
</dbReference>
<dbReference type="KEGG" id="fsc:FSU_0115"/>
<evidence type="ECO:0000313" key="1">
    <source>
        <dbReference type="EMBL" id="ACX76439.1"/>
    </source>
</evidence>
<dbReference type="KEGG" id="fsu:Fisuc_2857"/>
<dbReference type="Proteomes" id="UP000000517">
    <property type="component" value="Chromosome"/>
</dbReference>
<keyword evidence="2" id="KW-0436">Ligase</keyword>
<dbReference type="SUPFAM" id="SSF55931">
    <property type="entry name" value="Glutamine synthetase/guanido kinase"/>
    <property type="match status" value="1"/>
</dbReference>
<dbReference type="Gene3D" id="3.30.590.20">
    <property type="match status" value="1"/>
</dbReference>
<dbReference type="HOGENOM" id="CLU_056152_0_0_0"/>
<dbReference type="eggNOG" id="COG2170">
    <property type="taxonomic scope" value="Bacteria"/>
</dbReference>
<dbReference type="PATRIC" id="fig|59374.8.peg.110"/>
<proteinExistence type="predicted"/>
<dbReference type="GO" id="GO:0004357">
    <property type="term" value="F:glutamate-cysteine ligase activity"/>
    <property type="evidence" value="ECO:0007669"/>
    <property type="project" value="InterPro"/>
</dbReference>
<dbReference type="EMBL" id="CP001792">
    <property type="protein sequence ID" value="ACX76439.1"/>
    <property type="molecule type" value="Genomic_DNA"/>
</dbReference>
<keyword evidence="4" id="KW-1185">Reference proteome</keyword>
<dbReference type="GO" id="GO:0042398">
    <property type="term" value="P:modified amino acid biosynthetic process"/>
    <property type="evidence" value="ECO:0007669"/>
    <property type="project" value="InterPro"/>
</dbReference>
<dbReference type="RefSeq" id="WP_014544968.1">
    <property type="nucleotide sequence ID" value="NC_013410.1"/>
</dbReference>
<evidence type="ECO:0000313" key="2">
    <source>
        <dbReference type="EMBL" id="ADL27198.1"/>
    </source>
</evidence>
<dbReference type="STRING" id="59374.FSU_0115"/>
<sequence length="431" mass="48980">MSNFKIWERFGVEMEFMIVDRDTLNVLPRADVPLGKDKDGNQLSDIEYDDIGLSNELVSHVLEFKCAHPKSTFDGLGKRFFHEIRRANKKLEKINAMLLPSACHPFMDPAEMQLWPYDCLDIYQTYDRIFNCKGHGWANLQSTHLNLSFDGDEEFGELHAAIRLLLPLIPAIAASSPYLDGKYTGYRDARIEVYRHNQDKVPEITGQVIPEQAYSYDEYNRMIFDKVKKAIAPYDTEHLLNHFFLNSRGAIARFDRGAIEIRLVDIQECPNADIAIVELEIATLKAIVNGKFAASRENASEAPSAANSVPHTLKEYREFLRNFDTTRLAELLTKTTKDAENAQIDWQEYLSVFGMDSAVTAGDIWKHIYSVVKNDLTEVSQSFMGKMLERGTLSSALYKALGDAPAHEAFVTEYKKLADCLAHNRLYGISE</sequence>
<evidence type="ECO:0000313" key="4">
    <source>
        <dbReference type="Proteomes" id="UP000001497"/>
    </source>
</evidence>
<dbReference type="Proteomes" id="UP000001497">
    <property type="component" value="Chromosome"/>
</dbReference>
<name>C9RNX1_FIBSS</name>
<dbReference type="EMBL" id="CP002158">
    <property type="protein sequence ID" value="ADL27198.1"/>
    <property type="molecule type" value="Genomic_DNA"/>
</dbReference>
<protein>
    <submittedName>
        <fullName evidence="1">Glutamate--cysteine ligase GCS2</fullName>
    </submittedName>
    <submittedName>
        <fullName evidence="2">Putative glutamate-cysteine ligase</fullName>
    </submittedName>
</protein>